<keyword evidence="7" id="KW-1185">Reference proteome</keyword>
<evidence type="ECO:0000256" key="4">
    <source>
        <dbReference type="ARBA" id="ARBA00023204"/>
    </source>
</evidence>
<reference evidence="6" key="1">
    <citation type="submission" date="2020-06" db="EMBL/GenBank/DDBJ databases">
        <authorList>
            <consortium name="Plant Systems Biology data submission"/>
        </authorList>
    </citation>
    <scope>NUCLEOTIDE SEQUENCE</scope>
    <source>
        <strain evidence="6">D6</strain>
    </source>
</reference>
<evidence type="ECO:0000313" key="6">
    <source>
        <dbReference type="EMBL" id="CAB9498154.1"/>
    </source>
</evidence>
<dbReference type="GO" id="GO:0045002">
    <property type="term" value="P:double-strand break repair via single-strand annealing"/>
    <property type="evidence" value="ECO:0007669"/>
    <property type="project" value="TreeGrafter"/>
</dbReference>
<dbReference type="EMBL" id="CAICTM010000032">
    <property type="protein sequence ID" value="CAB9498154.1"/>
    <property type="molecule type" value="Genomic_DNA"/>
</dbReference>
<dbReference type="InterPro" id="IPR041247">
    <property type="entry name" value="Rad52_fam"/>
</dbReference>
<sequence>MMPRPSLLCPLSLLLALLSVSVVCSFVTTGPSSKQQFVIRNAKAKADVEPLQHDNNKHDPAYVRHPSDGSVIVDPNGKPLTVDRMLATKPLRSDLMTRPGPGRRELTYMAGESVISTLNQVFGYDGWNLQVIQTEPVLREQLDGKRWCVVYTAHVRITLTETGTFKEDYGTGDAIDNQLPAALQLALKASITDAIKRAARHFGDKLGNCLYQNKFDLNEAPKNLGQALEQFDKRMGI</sequence>
<dbReference type="OrthoDB" id="206565at2759"/>
<accession>A0A9N8DED2</accession>
<evidence type="ECO:0000313" key="7">
    <source>
        <dbReference type="Proteomes" id="UP001153069"/>
    </source>
</evidence>
<comment type="similarity">
    <text evidence="1">Belongs to the RAD52 family.</text>
</comment>
<dbReference type="PANTHER" id="PTHR12132:SF1">
    <property type="entry name" value="DNA REPAIR PROTEIN RAD52 HOMOLOG"/>
    <property type="match status" value="1"/>
</dbReference>
<dbReference type="InterPro" id="IPR042525">
    <property type="entry name" value="Rad52_Rad59_Rad22_sf"/>
</dbReference>
<protein>
    <submittedName>
        <fullName evidence="6">And recombination protein RAD52</fullName>
    </submittedName>
</protein>
<gene>
    <name evidence="6" type="ORF">SEMRO_32_G020930.1</name>
</gene>
<dbReference type="AlphaFoldDB" id="A0A9N8DED2"/>
<keyword evidence="4" id="KW-0234">DNA repair</keyword>
<evidence type="ECO:0000256" key="1">
    <source>
        <dbReference type="ARBA" id="ARBA00006638"/>
    </source>
</evidence>
<evidence type="ECO:0000256" key="5">
    <source>
        <dbReference type="SAM" id="SignalP"/>
    </source>
</evidence>
<proteinExistence type="inferred from homology"/>
<dbReference type="Proteomes" id="UP001153069">
    <property type="component" value="Unassembled WGS sequence"/>
</dbReference>
<dbReference type="Gene3D" id="3.30.390.80">
    <property type="entry name" value="DNA repair protein Rad52/59/22"/>
    <property type="match status" value="1"/>
</dbReference>
<keyword evidence="3" id="KW-0233">DNA recombination</keyword>
<dbReference type="InterPro" id="IPR007232">
    <property type="entry name" value="Rad52_Rad59_Rad22"/>
</dbReference>
<dbReference type="Pfam" id="PF04098">
    <property type="entry name" value="Rad52_Rad22"/>
    <property type="match status" value="1"/>
</dbReference>
<evidence type="ECO:0000256" key="2">
    <source>
        <dbReference type="ARBA" id="ARBA00022763"/>
    </source>
</evidence>
<keyword evidence="5" id="KW-0732">Signal</keyword>
<name>A0A9N8DED2_9STRA</name>
<dbReference type="SUPFAM" id="SSF54768">
    <property type="entry name" value="dsRNA-binding domain-like"/>
    <property type="match status" value="1"/>
</dbReference>
<dbReference type="GO" id="GO:0006312">
    <property type="term" value="P:mitotic recombination"/>
    <property type="evidence" value="ECO:0007669"/>
    <property type="project" value="TreeGrafter"/>
</dbReference>
<keyword evidence="2" id="KW-0227">DNA damage</keyword>
<dbReference type="GO" id="GO:0000724">
    <property type="term" value="P:double-strand break repair via homologous recombination"/>
    <property type="evidence" value="ECO:0007669"/>
    <property type="project" value="TreeGrafter"/>
</dbReference>
<organism evidence="6 7">
    <name type="scientific">Seminavis robusta</name>
    <dbReference type="NCBI Taxonomy" id="568900"/>
    <lineage>
        <taxon>Eukaryota</taxon>
        <taxon>Sar</taxon>
        <taxon>Stramenopiles</taxon>
        <taxon>Ochrophyta</taxon>
        <taxon>Bacillariophyta</taxon>
        <taxon>Bacillariophyceae</taxon>
        <taxon>Bacillariophycidae</taxon>
        <taxon>Naviculales</taxon>
        <taxon>Naviculaceae</taxon>
        <taxon>Seminavis</taxon>
    </lineage>
</organism>
<comment type="caution">
    <text evidence="6">The sequence shown here is derived from an EMBL/GenBank/DDBJ whole genome shotgun (WGS) entry which is preliminary data.</text>
</comment>
<dbReference type="PANTHER" id="PTHR12132">
    <property type="entry name" value="DNA REPAIR AND RECOMBINATION PROTEIN RAD52, RAD59"/>
    <property type="match status" value="1"/>
</dbReference>
<evidence type="ECO:0000256" key="3">
    <source>
        <dbReference type="ARBA" id="ARBA00023172"/>
    </source>
</evidence>
<feature type="chain" id="PRO_5040364960" evidence="5">
    <location>
        <begin position="26"/>
        <end position="237"/>
    </location>
</feature>
<dbReference type="GO" id="GO:0005634">
    <property type="term" value="C:nucleus"/>
    <property type="evidence" value="ECO:0007669"/>
    <property type="project" value="TreeGrafter"/>
</dbReference>
<feature type="signal peptide" evidence="5">
    <location>
        <begin position="1"/>
        <end position="25"/>
    </location>
</feature>